<dbReference type="EMBL" id="VSRR010000136">
    <property type="protein sequence ID" value="MPC10916.1"/>
    <property type="molecule type" value="Genomic_DNA"/>
</dbReference>
<organism evidence="1 2">
    <name type="scientific">Portunus trituberculatus</name>
    <name type="common">Swimming crab</name>
    <name type="synonym">Neptunus trituberculatus</name>
    <dbReference type="NCBI Taxonomy" id="210409"/>
    <lineage>
        <taxon>Eukaryota</taxon>
        <taxon>Metazoa</taxon>
        <taxon>Ecdysozoa</taxon>
        <taxon>Arthropoda</taxon>
        <taxon>Crustacea</taxon>
        <taxon>Multicrustacea</taxon>
        <taxon>Malacostraca</taxon>
        <taxon>Eumalacostraca</taxon>
        <taxon>Eucarida</taxon>
        <taxon>Decapoda</taxon>
        <taxon>Pleocyemata</taxon>
        <taxon>Brachyura</taxon>
        <taxon>Eubrachyura</taxon>
        <taxon>Portunoidea</taxon>
        <taxon>Portunidae</taxon>
        <taxon>Portuninae</taxon>
        <taxon>Portunus</taxon>
    </lineage>
</organism>
<protein>
    <submittedName>
        <fullName evidence="1">Uncharacterized protein</fullName>
    </submittedName>
</protein>
<proteinExistence type="predicted"/>
<comment type="caution">
    <text evidence="1">The sequence shown here is derived from an EMBL/GenBank/DDBJ whole genome shotgun (WGS) entry which is preliminary data.</text>
</comment>
<gene>
    <name evidence="1" type="ORF">E2C01_003560</name>
</gene>
<accession>A0A5B7CRL5</accession>
<sequence>MCDMGEDETVDHVVLECVKYAMDRNETMQVTLRELGNVKVKKTGRKWMVLLLEQCGERNERMIEAVEFLERI</sequence>
<reference evidence="1 2" key="1">
    <citation type="submission" date="2019-05" db="EMBL/GenBank/DDBJ databases">
        <title>Another draft genome of Portunus trituberculatus and its Hox gene families provides insights of decapod evolution.</title>
        <authorList>
            <person name="Jeong J.-H."/>
            <person name="Song I."/>
            <person name="Kim S."/>
            <person name="Choi T."/>
            <person name="Kim D."/>
            <person name="Ryu S."/>
            <person name="Kim W."/>
        </authorList>
    </citation>
    <scope>NUCLEOTIDE SEQUENCE [LARGE SCALE GENOMIC DNA]</scope>
    <source>
        <tissue evidence="1">Muscle</tissue>
    </source>
</reference>
<keyword evidence="2" id="KW-1185">Reference proteome</keyword>
<name>A0A5B7CRL5_PORTR</name>
<evidence type="ECO:0000313" key="1">
    <source>
        <dbReference type="EMBL" id="MPC10916.1"/>
    </source>
</evidence>
<dbReference type="AlphaFoldDB" id="A0A5B7CRL5"/>
<evidence type="ECO:0000313" key="2">
    <source>
        <dbReference type="Proteomes" id="UP000324222"/>
    </source>
</evidence>
<dbReference type="Proteomes" id="UP000324222">
    <property type="component" value="Unassembled WGS sequence"/>
</dbReference>